<dbReference type="SMART" id="SM00822">
    <property type="entry name" value="PKS_KR"/>
    <property type="match status" value="1"/>
</dbReference>
<name>A0A423UJ65_9ACTN</name>
<dbReference type="Pfam" id="PF00106">
    <property type="entry name" value="adh_short"/>
    <property type="match status" value="1"/>
</dbReference>
<dbReference type="Gene3D" id="3.40.50.720">
    <property type="entry name" value="NAD(P)-binding Rossmann-like Domain"/>
    <property type="match status" value="1"/>
</dbReference>
<organism evidence="5 6">
    <name type="scientific">Gordonibacter urolithinfaciens</name>
    <dbReference type="NCBI Taxonomy" id="1335613"/>
    <lineage>
        <taxon>Bacteria</taxon>
        <taxon>Bacillati</taxon>
        <taxon>Actinomycetota</taxon>
        <taxon>Coriobacteriia</taxon>
        <taxon>Eggerthellales</taxon>
        <taxon>Eggerthellaceae</taxon>
        <taxon>Gordonibacter</taxon>
    </lineage>
</organism>
<keyword evidence="2" id="KW-0560">Oxidoreductase</keyword>
<evidence type="ECO:0000256" key="2">
    <source>
        <dbReference type="ARBA" id="ARBA00023002"/>
    </source>
</evidence>
<dbReference type="InterPro" id="IPR057326">
    <property type="entry name" value="KR_dom"/>
</dbReference>
<comment type="caution">
    <text evidence="5">The sequence shown here is derived from an EMBL/GenBank/DDBJ whole genome shotgun (WGS) entry which is preliminary data.</text>
</comment>
<comment type="similarity">
    <text evidence="1 3">Belongs to the short-chain dehydrogenases/reductases (SDR) family.</text>
</comment>
<proteinExistence type="inferred from homology"/>
<protein>
    <submittedName>
        <fullName evidence="5">KR domain-containing protein</fullName>
    </submittedName>
</protein>
<dbReference type="SUPFAM" id="SSF51735">
    <property type="entry name" value="NAD(P)-binding Rossmann-fold domains"/>
    <property type="match status" value="1"/>
</dbReference>
<evidence type="ECO:0000256" key="3">
    <source>
        <dbReference type="RuleBase" id="RU000363"/>
    </source>
</evidence>
<dbReference type="EMBL" id="QIBW01000011">
    <property type="protein sequence ID" value="ROT89253.1"/>
    <property type="molecule type" value="Genomic_DNA"/>
</dbReference>
<sequence length="258" mass="27547">MGARIAVVTGATGGIGRAFAERLLEDEGIDELWAVSRTPEKLERLRGDLGGRAVPLAADLSTAEGLRVVERALLAQPERPTVAYLVNNAGAAKMGAWAEFPVDEIERTVALNCTAVAALCRICLPFMGRGSRILNVSSASAFQPTPFLGLYAATKAFELSYSRALGAELAGTGVTVCAVCPSWVDTDLLLHEVNGRRVAFPGLVPPGKVAALALRDARRGRALSVHPLYAKYLHVAAKLVPQRLVMATWLRMLKRYGG</sequence>
<dbReference type="InterPro" id="IPR002347">
    <property type="entry name" value="SDR_fam"/>
</dbReference>
<dbReference type="PRINTS" id="PR00081">
    <property type="entry name" value="GDHRDH"/>
</dbReference>
<feature type="domain" description="Ketoreductase" evidence="4">
    <location>
        <begin position="4"/>
        <end position="186"/>
    </location>
</feature>
<dbReference type="RefSeq" id="WP_096226618.1">
    <property type="nucleotide sequence ID" value="NZ_CP168029.1"/>
</dbReference>
<dbReference type="PANTHER" id="PTHR44196:SF2">
    <property type="entry name" value="SHORT-CHAIN DEHYDROGENASE-RELATED"/>
    <property type="match status" value="1"/>
</dbReference>
<dbReference type="CDD" id="cd05233">
    <property type="entry name" value="SDR_c"/>
    <property type="match status" value="1"/>
</dbReference>
<dbReference type="Proteomes" id="UP000285258">
    <property type="component" value="Unassembled WGS sequence"/>
</dbReference>
<dbReference type="GO" id="GO:0016020">
    <property type="term" value="C:membrane"/>
    <property type="evidence" value="ECO:0007669"/>
    <property type="project" value="TreeGrafter"/>
</dbReference>
<evidence type="ECO:0000259" key="4">
    <source>
        <dbReference type="SMART" id="SM00822"/>
    </source>
</evidence>
<dbReference type="PRINTS" id="PR00080">
    <property type="entry name" value="SDRFAMILY"/>
</dbReference>
<dbReference type="GO" id="GO:0016491">
    <property type="term" value="F:oxidoreductase activity"/>
    <property type="evidence" value="ECO:0007669"/>
    <property type="project" value="UniProtKB-KW"/>
</dbReference>
<evidence type="ECO:0000313" key="6">
    <source>
        <dbReference type="Proteomes" id="UP000285258"/>
    </source>
</evidence>
<dbReference type="PANTHER" id="PTHR44196">
    <property type="entry name" value="DEHYDROGENASE/REDUCTASE SDR FAMILY MEMBER 7B"/>
    <property type="match status" value="1"/>
</dbReference>
<reference evidence="6" key="1">
    <citation type="submission" date="2018-05" db="EMBL/GenBank/DDBJ databases">
        <title>Genome Sequencing of selected type strains of the family Eggerthellaceae.</title>
        <authorList>
            <person name="Danylec N."/>
            <person name="Stoll D.A."/>
            <person name="Doetsch A."/>
            <person name="Huch M."/>
        </authorList>
    </citation>
    <scope>NUCLEOTIDE SEQUENCE [LARGE SCALE GENOMIC DNA]</scope>
    <source>
        <strain evidence="6">DSM 27213</strain>
    </source>
</reference>
<gene>
    <name evidence="5" type="ORF">DMP12_09955</name>
</gene>
<dbReference type="AlphaFoldDB" id="A0A423UJ65"/>
<accession>A0A423UJ65</accession>
<evidence type="ECO:0000313" key="5">
    <source>
        <dbReference type="EMBL" id="ROT89253.1"/>
    </source>
</evidence>
<dbReference type="InterPro" id="IPR036291">
    <property type="entry name" value="NAD(P)-bd_dom_sf"/>
</dbReference>
<evidence type="ECO:0000256" key="1">
    <source>
        <dbReference type="ARBA" id="ARBA00006484"/>
    </source>
</evidence>